<keyword evidence="2" id="KW-1185">Reference proteome</keyword>
<sequence length="110" mass="12222">MPTTKTAGREVVSLDTLAKQKRDALPEPTTYELFGVEFTLPPMRALPFELQEKVGDLNDIVGVMKFVLGEPKVREMYTAGYQMTDLELIAEEWQKRSGLEPGESLASSAS</sequence>
<dbReference type="RefSeq" id="WP_358724528.1">
    <property type="nucleotide sequence ID" value="NZ_CP108135.1"/>
</dbReference>
<proteinExistence type="predicted"/>
<evidence type="ECO:0000313" key="2">
    <source>
        <dbReference type="Proteomes" id="UP001622496"/>
    </source>
</evidence>
<reference evidence="1 2" key="1">
    <citation type="submission" date="2022-10" db="EMBL/GenBank/DDBJ databases">
        <title>The complete genomes of actinobacterial strains from the NBC collection.</title>
        <authorList>
            <person name="Joergensen T.S."/>
            <person name="Alvarez Arevalo M."/>
            <person name="Sterndorff E.B."/>
            <person name="Faurdal D."/>
            <person name="Vuksanovic O."/>
            <person name="Mourched A.-S."/>
            <person name="Charusanti P."/>
            <person name="Shaw S."/>
            <person name="Blin K."/>
            <person name="Weber T."/>
        </authorList>
    </citation>
    <scope>NUCLEOTIDE SEQUENCE [LARGE SCALE GENOMIC DNA]</scope>
    <source>
        <strain evidence="1 2">NBC_00185</strain>
    </source>
</reference>
<protein>
    <recommendedName>
        <fullName evidence="3">Tail assembly chaperone</fullName>
    </recommendedName>
</protein>
<accession>A0ABZ1KAW2</accession>
<evidence type="ECO:0008006" key="3">
    <source>
        <dbReference type="Google" id="ProtNLM"/>
    </source>
</evidence>
<organism evidence="1 2">
    <name type="scientific">[Kitasatospora] papulosa</name>
    <dbReference type="NCBI Taxonomy" id="1464011"/>
    <lineage>
        <taxon>Bacteria</taxon>
        <taxon>Bacillati</taxon>
        <taxon>Actinomycetota</taxon>
        <taxon>Actinomycetes</taxon>
        <taxon>Kitasatosporales</taxon>
        <taxon>Streptomycetaceae</taxon>
        <taxon>Streptomyces</taxon>
    </lineage>
</organism>
<dbReference type="EMBL" id="CP108135">
    <property type="protein sequence ID" value="WTP69379.1"/>
    <property type="molecule type" value="Genomic_DNA"/>
</dbReference>
<name>A0ABZ1KAW2_9ACTN</name>
<evidence type="ECO:0000313" key="1">
    <source>
        <dbReference type="EMBL" id="WTP69379.1"/>
    </source>
</evidence>
<dbReference type="Proteomes" id="UP001622496">
    <property type="component" value="Chromosome"/>
</dbReference>
<gene>
    <name evidence="1" type="ORF">OG560_29735</name>
</gene>